<dbReference type="GO" id="GO:0004497">
    <property type="term" value="F:monooxygenase activity"/>
    <property type="evidence" value="ECO:0007669"/>
    <property type="project" value="UniProtKB-KW"/>
</dbReference>
<evidence type="ECO:0000313" key="8">
    <source>
        <dbReference type="EMBL" id="MBB6224867.1"/>
    </source>
</evidence>
<name>A0A7Z0IWZ9_RHILE</name>
<dbReference type="PIRSF" id="PIRSF000337">
    <property type="entry name" value="NTA_MOA"/>
    <property type="match status" value="1"/>
</dbReference>
<dbReference type="Pfam" id="PF00296">
    <property type="entry name" value="Bac_luciferase"/>
    <property type="match status" value="1"/>
</dbReference>
<evidence type="ECO:0000256" key="3">
    <source>
        <dbReference type="ARBA" id="ARBA00023002"/>
    </source>
</evidence>
<evidence type="ECO:0000256" key="2">
    <source>
        <dbReference type="ARBA" id="ARBA00022643"/>
    </source>
</evidence>
<dbReference type="SUPFAM" id="SSF51679">
    <property type="entry name" value="Bacterial luciferase-like"/>
    <property type="match status" value="1"/>
</dbReference>
<comment type="similarity">
    <text evidence="5">Belongs to the NtaA/SnaA/DszA monooxygenase family.</text>
</comment>
<feature type="binding site" evidence="6">
    <location>
        <position position="50"/>
    </location>
    <ligand>
        <name>FMN</name>
        <dbReference type="ChEBI" id="CHEBI:58210"/>
    </ligand>
</feature>
<dbReference type="Gene3D" id="3.20.20.30">
    <property type="entry name" value="Luciferase-like domain"/>
    <property type="match status" value="1"/>
</dbReference>
<keyword evidence="3" id="KW-0560">Oxidoreductase</keyword>
<evidence type="ECO:0000313" key="10">
    <source>
        <dbReference type="Proteomes" id="UP000517187"/>
    </source>
</evidence>
<keyword evidence="4 9" id="KW-0503">Monooxygenase</keyword>
<sequence>MYLGFSLTPFGHHPAAWRGAAEIANLGFEALLSQVARAEQAGLDFVLLSDRLGARPVDDLSPVATPFEPTTLVAALATRARRIGFLAAAATHQHEPYNLARRFASLESISNGRTGWVAVTTGNGEDRDREYVDLVGALWDSWEDDAFIYDKEKGRFFQPDKMHVLNHKGEHFSVRGPLNVSRSPQGKPVLAQVLTDENRALAAHAAELVFLQSSSQTGAEEAAFDFIRSLEAADRRRDARILANLVPFIAATQTEAQALHDALQAVEDISKQPLSGAILIGTPIAIVDSLQQWLEAGQIDGFAILPPTLGIADLFLAEVAPELQRRGLIGRTKAGSTLRDYLNLPRPAHPAATWERAS</sequence>
<reference evidence="9 11" key="1">
    <citation type="submission" date="2020-07" db="EMBL/GenBank/DDBJ databases">
        <title>Genomic Encyclopedia of Type Strains, Phase IV (KMG-V): Genome sequencing to study the core and pangenomes of soil and plant-associated prokaryotes.</title>
        <authorList>
            <person name="Whitman W."/>
        </authorList>
    </citation>
    <scope>NUCLEOTIDE SEQUENCE [LARGE SCALE GENOMIC DNA]</scope>
    <source>
        <strain evidence="8 10">SEMIA 4011</strain>
        <strain evidence="9 11">SEMIA 4052</strain>
    </source>
</reference>
<dbReference type="RefSeq" id="WP_179611081.1">
    <property type="nucleotide sequence ID" value="NZ_JACBZV010000002.1"/>
</dbReference>
<accession>A0A7Z0IWZ9</accession>
<evidence type="ECO:0000256" key="1">
    <source>
        <dbReference type="ARBA" id="ARBA00022630"/>
    </source>
</evidence>
<evidence type="ECO:0000313" key="11">
    <source>
        <dbReference type="Proteomes" id="UP000535276"/>
    </source>
</evidence>
<dbReference type="EMBL" id="JACIIJ010000018">
    <property type="protein sequence ID" value="MBB6224867.1"/>
    <property type="molecule type" value="Genomic_DNA"/>
</dbReference>
<dbReference type="PANTHER" id="PTHR30011">
    <property type="entry name" value="ALKANESULFONATE MONOOXYGENASE-RELATED"/>
    <property type="match status" value="1"/>
</dbReference>
<dbReference type="Proteomes" id="UP000535276">
    <property type="component" value="Unassembled WGS sequence"/>
</dbReference>
<organism evidence="9 11">
    <name type="scientific">Rhizobium leguminosarum</name>
    <dbReference type="NCBI Taxonomy" id="384"/>
    <lineage>
        <taxon>Bacteria</taxon>
        <taxon>Pseudomonadati</taxon>
        <taxon>Pseudomonadota</taxon>
        <taxon>Alphaproteobacteria</taxon>
        <taxon>Hyphomicrobiales</taxon>
        <taxon>Rhizobiaceae</taxon>
        <taxon>Rhizobium/Agrobacterium group</taxon>
        <taxon>Rhizobium</taxon>
    </lineage>
</organism>
<evidence type="ECO:0000259" key="7">
    <source>
        <dbReference type="Pfam" id="PF00296"/>
    </source>
</evidence>
<keyword evidence="2 6" id="KW-0288">FMN</keyword>
<dbReference type="GO" id="GO:0016705">
    <property type="term" value="F:oxidoreductase activity, acting on paired donors, with incorporation or reduction of molecular oxygen"/>
    <property type="evidence" value="ECO:0007669"/>
    <property type="project" value="InterPro"/>
</dbReference>
<evidence type="ECO:0000256" key="6">
    <source>
        <dbReference type="PIRSR" id="PIRSR000337-1"/>
    </source>
</evidence>
<dbReference type="InterPro" id="IPR011251">
    <property type="entry name" value="Luciferase-like_dom"/>
</dbReference>
<evidence type="ECO:0000256" key="5">
    <source>
        <dbReference type="ARBA" id="ARBA00033748"/>
    </source>
</evidence>
<dbReference type="Proteomes" id="UP000517187">
    <property type="component" value="Unassembled WGS sequence"/>
</dbReference>
<dbReference type="EMBL" id="JACBZV010000002">
    <property type="protein sequence ID" value="NYJ10490.1"/>
    <property type="molecule type" value="Genomic_DNA"/>
</dbReference>
<dbReference type="InterPro" id="IPR051260">
    <property type="entry name" value="Diverse_substr_monoxygenases"/>
</dbReference>
<gene>
    <name evidence="8" type="ORF">GGE66_005888</name>
    <name evidence="9" type="ORF">GGI64_001537</name>
</gene>
<feature type="domain" description="Luciferase-like" evidence="7">
    <location>
        <begin position="18"/>
        <end position="264"/>
    </location>
</feature>
<dbReference type="InterPro" id="IPR036661">
    <property type="entry name" value="Luciferase-like_sf"/>
</dbReference>
<protein>
    <submittedName>
        <fullName evidence="9">Alkanesulfonate monooxygenase SsuD/methylene tetrahydromethanopterin reductase-like flavin-dependent oxidoreductase (Luciferase family)</fullName>
    </submittedName>
</protein>
<keyword evidence="1 6" id="KW-0285">Flavoprotein</keyword>
<evidence type="ECO:0000256" key="4">
    <source>
        <dbReference type="ARBA" id="ARBA00023033"/>
    </source>
</evidence>
<dbReference type="AlphaFoldDB" id="A0A7Z0IWZ9"/>
<proteinExistence type="inferred from homology"/>
<evidence type="ECO:0000313" key="9">
    <source>
        <dbReference type="EMBL" id="NYJ10490.1"/>
    </source>
</evidence>
<dbReference type="PANTHER" id="PTHR30011:SF16">
    <property type="entry name" value="C2H2 FINGER DOMAIN TRANSCRIPTION FACTOR (EUROFUNG)-RELATED"/>
    <property type="match status" value="1"/>
</dbReference>
<dbReference type="InterPro" id="IPR016215">
    <property type="entry name" value="NTA_MOA"/>
</dbReference>
<comment type="caution">
    <text evidence="9">The sequence shown here is derived from an EMBL/GenBank/DDBJ whole genome shotgun (WGS) entry which is preliminary data.</text>
</comment>